<dbReference type="InterPro" id="IPR003594">
    <property type="entry name" value="HATPase_dom"/>
</dbReference>
<dbReference type="PANTHER" id="PTHR24421">
    <property type="entry name" value="NITRATE/NITRITE SENSOR PROTEIN NARX-RELATED"/>
    <property type="match status" value="1"/>
</dbReference>
<evidence type="ECO:0000256" key="5">
    <source>
        <dbReference type="ARBA" id="ARBA00022741"/>
    </source>
</evidence>
<dbReference type="Pfam" id="PF07730">
    <property type="entry name" value="HisKA_3"/>
    <property type="match status" value="1"/>
</dbReference>
<keyword evidence="8" id="KW-0902">Two-component regulatory system</keyword>
<dbReference type="Pfam" id="PF02518">
    <property type="entry name" value="HATPase_c"/>
    <property type="match status" value="1"/>
</dbReference>
<keyword evidence="3" id="KW-0597">Phosphoprotein</keyword>
<organism evidence="11 12">
    <name type="scientific">Azospirillum oleiclasticum</name>
    <dbReference type="NCBI Taxonomy" id="2735135"/>
    <lineage>
        <taxon>Bacteria</taxon>
        <taxon>Pseudomonadati</taxon>
        <taxon>Pseudomonadota</taxon>
        <taxon>Alphaproteobacteria</taxon>
        <taxon>Rhodospirillales</taxon>
        <taxon>Azospirillaceae</taxon>
        <taxon>Azospirillum</taxon>
    </lineage>
</organism>
<dbReference type="EC" id="2.7.13.3" evidence="2"/>
<evidence type="ECO:0000313" key="11">
    <source>
        <dbReference type="EMBL" id="NYZ23229.1"/>
    </source>
</evidence>
<evidence type="ECO:0000259" key="9">
    <source>
        <dbReference type="SMART" id="SM00065"/>
    </source>
</evidence>
<sequence length="429" mass="46206">MAAEQEAGAGWPDDSAVTFRLLAISRAIAGLTDGDAILQALAAEIRHLIPHQHLDIALLGPESQLQHVYEAGMKTLWSRGSSRQRPTARSPIRTVLWGIDPFLLTADAPADDRFHFDGADDEPIFTHNLRSRIHVPLRVQGEVIGAVSISAHRPDAYGEKDVACARQCADLIAPYFWALSRGEQAQRAAVAEGEARARESLLRQGALRLTEGMERERQRIAMDLHDQTLADLARIARSLARLREERGGRADDPLAAVERDVIACLNDLRGVVEDLKPGVLNLFGFGEAVEALLSGQCAGREGRRWWIDDRADGAVDRLPDTVRTALYRITQEAVNNAVRHSLGTEIAVVIESADDGLVIAIRDDGVGIPAGSPCRATGGVGHMKTRAELVGARLSIGSAEGAGGGTLVRVLLPAGAWWPSRTGDAPCES</sequence>
<reference evidence="11 12" key="1">
    <citation type="submission" date="2020-05" db="EMBL/GenBank/DDBJ databases">
        <title>Azospirillum oleiclasticum sp. nov, a nitrogen-fixing and heavy crude oil-emulsifying bacterium isolated from the crude oil of Yumen Oilfield.</title>
        <authorList>
            <person name="Wu D."/>
            <person name="Cai M."/>
            <person name="Zhang X."/>
        </authorList>
    </citation>
    <scope>NUCLEOTIDE SEQUENCE [LARGE SCALE GENOMIC DNA]</scope>
    <source>
        <strain evidence="11 12">ROY-1-1-2</strain>
    </source>
</reference>
<keyword evidence="12" id="KW-1185">Reference proteome</keyword>
<dbReference type="Gene3D" id="3.30.565.10">
    <property type="entry name" value="Histidine kinase-like ATPase, C-terminal domain"/>
    <property type="match status" value="1"/>
</dbReference>
<protein>
    <recommendedName>
        <fullName evidence="2">histidine kinase</fullName>
        <ecNumber evidence="2">2.7.13.3</ecNumber>
    </recommendedName>
</protein>
<dbReference type="PANTHER" id="PTHR24421:SF10">
    <property type="entry name" value="NITRATE_NITRITE SENSOR PROTEIN NARQ"/>
    <property type="match status" value="1"/>
</dbReference>
<dbReference type="InterPro" id="IPR029016">
    <property type="entry name" value="GAF-like_dom_sf"/>
</dbReference>
<dbReference type="Pfam" id="PF01590">
    <property type="entry name" value="GAF"/>
    <property type="match status" value="1"/>
</dbReference>
<dbReference type="SMART" id="SM00387">
    <property type="entry name" value="HATPase_c"/>
    <property type="match status" value="1"/>
</dbReference>
<dbReference type="InterPro" id="IPR003018">
    <property type="entry name" value="GAF"/>
</dbReference>
<dbReference type="GO" id="GO:0016301">
    <property type="term" value="F:kinase activity"/>
    <property type="evidence" value="ECO:0007669"/>
    <property type="project" value="UniProtKB-KW"/>
</dbReference>
<keyword evidence="6 11" id="KW-0418">Kinase</keyword>
<proteinExistence type="predicted"/>
<dbReference type="Gene3D" id="3.30.450.40">
    <property type="match status" value="1"/>
</dbReference>
<feature type="domain" description="GAF" evidence="9">
    <location>
        <begin position="33"/>
        <end position="189"/>
    </location>
</feature>
<evidence type="ECO:0000313" key="12">
    <source>
        <dbReference type="Proteomes" id="UP000584642"/>
    </source>
</evidence>
<keyword evidence="7" id="KW-0067">ATP-binding</keyword>
<evidence type="ECO:0000256" key="2">
    <source>
        <dbReference type="ARBA" id="ARBA00012438"/>
    </source>
</evidence>
<evidence type="ECO:0000256" key="7">
    <source>
        <dbReference type="ARBA" id="ARBA00022840"/>
    </source>
</evidence>
<evidence type="ECO:0000256" key="8">
    <source>
        <dbReference type="ARBA" id="ARBA00023012"/>
    </source>
</evidence>
<dbReference type="SMART" id="SM00065">
    <property type="entry name" value="GAF"/>
    <property type="match status" value="1"/>
</dbReference>
<accession>A0ABX2TGD3</accession>
<comment type="catalytic activity">
    <reaction evidence="1">
        <text>ATP + protein L-histidine = ADP + protein N-phospho-L-histidine.</text>
        <dbReference type="EC" id="2.7.13.3"/>
    </reaction>
</comment>
<dbReference type="InterPro" id="IPR011712">
    <property type="entry name" value="Sig_transdc_His_kin_sub3_dim/P"/>
</dbReference>
<evidence type="ECO:0000256" key="4">
    <source>
        <dbReference type="ARBA" id="ARBA00022679"/>
    </source>
</evidence>
<dbReference type="InterPro" id="IPR036890">
    <property type="entry name" value="HATPase_C_sf"/>
</dbReference>
<evidence type="ECO:0000256" key="3">
    <source>
        <dbReference type="ARBA" id="ARBA00022553"/>
    </source>
</evidence>
<dbReference type="Proteomes" id="UP000584642">
    <property type="component" value="Unassembled WGS sequence"/>
</dbReference>
<dbReference type="CDD" id="cd16917">
    <property type="entry name" value="HATPase_UhpB-NarQ-NarX-like"/>
    <property type="match status" value="1"/>
</dbReference>
<comment type="caution">
    <text evidence="11">The sequence shown here is derived from an EMBL/GenBank/DDBJ whole genome shotgun (WGS) entry which is preliminary data.</text>
</comment>
<evidence type="ECO:0000259" key="10">
    <source>
        <dbReference type="SMART" id="SM00387"/>
    </source>
</evidence>
<evidence type="ECO:0000256" key="6">
    <source>
        <dbReference type="ARBA" id="ARBA00022777"/>
    </source>
</evidence>
<keyword evidence="4" id="KW-0808">Transferase</keyword>
<dbReference type="SUPFAM" id="SSF55781">
    <property type="entry name" value="GAF domain-like"/>
    <property type="match status" value="1"/>
</dbReference>
<name>A0ABX2TGD3_9PROT</name>
<feature type="domain" description="Histidine kinase/HSP90-like ATPase" evidence="10">
    <location>
        <begin position="321"/>
        <end position="416"/>
    </location>
</feature>
<dbReference type="EMBL" id="JABFDB010000025">
    <property type="protein sequence ID" value="NYZ23229.1"/>
    <property type="molecule type" value="Genomic_DNA"/>
</dbReference>
<dbReference type="InterPro" id="IPR050482">
    <property type="entry name" value="Sensor_HK_TwoCompSys"/>
</dbReference>
<gene>
    <name evidence="11" type="ORF">HND93_26275</name>
</gene>
<keyword evidence="5" id="KW-0547">Nucleotide-binding</keyword>
<dbReference type="SUPFAM" id="SSF55874">
    <property type="entry name" value="ATPase domain of HSP90 chaperone/DNA topoisomerase II/histidine kinase"/>
    <property type="match status" value="1"/>
</dbReference>
<evidence type="ECO:0000256" key="1">
    <source>
        <dbReference type="ARBA" id="ARBA00000085"/>
    </source>
</evidence>